<dbReference type="GO" id="GO:0004674">
    <property type="term" value="F:protein serine/threonine kinase activity"/>
    <property type="evidence" value="ECO:0007669"/>
    <property type="project" value="TreeGrafter"/>
</dbReference>
<evidence type="ECO:0000259" key="3">
    <source>
        <dbReference type="PROSITE" id="PS50011"/>
    </source>
</evidence>
<dbReference type="PANTHER" id="PTHR24359:SF1">
    <property type="entry name" value="INHIBITOR OF NUCLEAR FACTOR KAPPA-B KINASE EPSILON SUBUNIT HOMOLOG 1-RELATED"/>
    <property type="match status" value="1"/>
</dbReference>
<dbReference type="Pfam" id="PF00069">
    <property type="entry name" value="Pkinase"/>
    <property type="match status" value="1"/>
</dbReference>
<dbReference type="InterPro" id="IPR011009">
    <property type="entry name" value="Kinase-like_dom_sf"/>
</dbReference>
<sequence length="517" mass="57636">MFRGDHDSLEIASTQRSWLWPQLIGITSAVAYLHETSNTAHRDIKPSNVLVYVDAKNEGPTLKLADFGLSVDLSDAITWQKGSTAAKSALPYDAPEYRSAYMGRLETVPQLPSPSILLSNDIWKLGCVFTELAAFIVGGSKGVKEFRHSILTETRIDKTKFVSDSFENVDNGKRMQFDNGERVKPEVIQAIETLSTSCEEVAQIRYMLNAMLGEADVRPKAREICQYLIQFYIIKTGQDQVHLGDVGLPPSAQANSNIPEYEHGINPPDAIQMKLVAAQIVAGLRDPGAVRGQTEMVSMLPKKRVPPDFKKTMRAMGWGMHAKMGYSAKKILWWLMFCVVFLVMSAAPWLIWVDHFDLQNAFMPGCTILAVLTICVAVAQTDASHNADIASPPASLRRSNIPDIDNSDGVSSMHRKSRTTVNASRSSSLSSVPSTRTEDDAMAHLDFVTKQKVSLDLETYPPLDHATQNAIVAAYRRLDDRLRAQGLYDCNYRAHATEVSRYTMLFAVMLRFFHWGW</sequence>
<keyword evidence="2" id="KW-1133">Transmembrane helix</keyword>
<feature type="domain" description="Protein kinase" evidence="3">
    <location>
        <begin position="1"/>
        <end position="233"/>
    </location>
</feature>
<comment type="caution">
    <text evidence="4">The sequence shown here is derived from an EMBL/GenBank/DDBJ whole genome shotgun (WGS) entry which is preliminary data.</text>
</comment>
<reference evidence="4" key="2">
    <citation type="submission" date="2020-03" db="EMBL/GenBank/DDBJ databases">
        <authorList>
            <person name="Fu F.-F."/>
            <person name="Chen J."/>
        </authorList>
    </citation>
    <scope>NUCLEOTIDE SEQUENCE</scope>
    <source>
        <strain evidence="4">Lc1</strain>
    </source>
</reference>
<evidence type="ECO:0000256" key="2">
    <source>
        <dbReference type="SAM" id="Phobius"/>
    </source>
</evidence>
<proteinExistence type="predicted"/>
<feature type="transmembrane region" description="Helical" evidence="2">
    <location>
        <begin position="358"/>
        <end position="379"/>
    </location>
</feature>
<dbReference type="SUPFAM" id="SSF56112">
    <property type="entry name" value="Protein kinase-like (PK-like)"/>
    <property type="match status" value="1"/>
</dbReference>
<protein>
    <recommendedName>
        <fullName evidence="3">Protein kinase domain-containing protein</fullName>
    </recommendedName>
</protein>
<dbReference type="GO" id="GO:0005524">
    <property type="term" value="F:ATP binding"/>
    <property type="evidence" value="ECO:0007669"/>
    <property type="project" value="InterPro"/>
</dbReference>
<reference evidence="4" key="1">
    <citation type="journal article" date="2020" name="Phytopathology">
        <title>Genome sequence and comparative analysis of Colletotrichum gloeosporioides isolated from Liriodendron leaves.</title>
        <authorList>
            <person name="Fu F.F."/>
            <person name="Hao Z."/>
            <person name="Wang P."/>
            <person name="Lu Y."/>
            <person name="Xue L.J."/>
            <person name="Wei G."/>
            <person name="Tian Y."/>
            <person name="Baishi H."/>
            <person name="Xu H."/>
            <person name="Shi J."/>
            <person name="Cheng T."/>
            <person name="Wang G."/>
            <person name="Yi Y."/>
            <person name="Chen J."/>
        </authorList>
    </citation>
    <scope>NUCLEOTIDE SEQUENCE</scope>
    <source>
        <strain evidence="4">Lc1</strain>
    </source>
</reference>
<evidence type="ECO:0000256" key="1">
    <source>
        <dbReference type="SAM" id="MobiDB-lite"/>
    </source>
</evidence>
<dbReference type="Gene3D" id="1.10.510.10">
    <property type="entry name" value="Transferase(Phosphotransferase) domain 1"/>
    <property type="match status" value="1"/>
</dbReference>
<evidence type="ECO:0000313" key="4">
    <source>
        <dbReference type="EMBL" id="KAF3799309.1"/>
    </source>
</evidence>
<name>A0A8H4FFN7_COLGL</name>
<dbReference type="RefSeq" id="XP_045258469.1">
    <property type="nucleotide sequence ID" value="XM_045401467.1"/>
</dbReference>
<dbReference type="PROSITE" id="PS50011">
    <property type="entry name" value="PROTEIN_KINASE_DOM"/>
    <property type="match status" value="1"/>
</dbReference>
<keyword evidence="5" id="KW-1185">Reference proteome</keyword>
<feature type="transmembrane region" description="Helical" evidence="2">
    <location>
        <begin position="331"/>
        <end position="352"/>
    </location>
</feature>
<feature type="region of interest" description="Disordered" evidence="1">
    <location>
        <begin position="388"/>
        <end position="436"/>
    </location>
</feature>
<dbReference type="AlphaFoldDB" id="A0A8H4FFN7"/>
<dbReference type="GeneID" id="69008519"/>
<feature type="compositionally biased region" description="Low complexity" evidence="1">
    <location>
        <begin position="424"/>
        <end position="434"/>
    </location>
</feature>
<dbReference type="EMBL" id="WVTB01000085">
    <property type="protein sequence ID" value="KAF3799309.1"/>
    <property type="molecule type" value="Genomic_DNA"/>
</dbReference>
<evidence type="ECO:0000313" key="5">
    <source>
        <dbReference type="Proteomes" id="UP000613401"/>
    </source>
</evidence>
<accession>A0A8H4FFN7</accession>
<gene>
    <name evidence="4" type="ORF">GCG54_00001350</name>
</gene>
<dbReference type="PANTHER" id="PTHR24359">
    <property type="entry name" value="SERINE/THREONINE-PROTEIN KINASE SBK1"/>
    <property type="match status" value="1"/>
</dbReference>
<dbReference type="Proteomes" id="UP000613401">
    <property type="component" value="Unassembled WGS sequence"/>
</dbReference>
<keyword evidence="2" id="KW-0472">Membrane</keyword>
<organism evidence="4 5">
    <name type="scientific">Colletotrichum gloeosporioides</name>
    <name type="common">Anthracnose fungus</name>
    <name type="synonym">Glomerella cingulata</name>
    <dbReference type="NCBI Taxonomy" id="474922"/>
    <lineage>
        <taxon>Eukaryota</taxon>
        <taxon>Fungi</taxon>
        <taxon>Dikarya</taxon>
        <taxon>Ascomycota</taxon>
        <taxon>Pezizomycotina</taxon>
        <taxon>Sordariomycetes</taxon>
        <taxon>Hypocreomycetidae</taxon>
        <taxon>Glomerellales</taxon>
        <taxon>Glomerellaceae</taxon>
        <taxon>Colletotrichum</taxon>
        <taxon>Colletotrichum gloeosporioides species complex</taxon>
    </lineage>
</organism>
<dbReference type="InterPro" id="IPR000719">
    <property type="entry name" value="Prot_kinase_dom"/>
</dbReference>
<keyword evidence="2" id="KW-0812">Transmembrane</keyword>